<keyword evidence="12" id="KW-0325">Glycoprotein</keyword>
<evidence type="ECO:0000313" key="16">
    <source>
        <dbReference type="EMBL" id="KAK7094794.1"/>
    </source>
</evidence>
<dbReference type="Pfam" id="PF13855">
    <property type="entry name" value="LRR_8"/>
    <property type="match status" value="1"/>
</dbReference>
<keyword evidence="4" id="KW-0433">Leucine-rich repeat</keyword>
<evidence type="ECO:0000256" key="3">
    <source>
        <dbReference type="ARBA" id="ARBA00022588"/>
    </source>
</evidence>
<dbReference type="InterPro" id="IPR035897">
    <property type="entry name" value="Toll_tir_struct_dom_sf"/>
</dbReference>
<feature type="signal peptide" evidence="14">
    <location>
        <begin position="1"/>
        <end position="20"/>
    </location>
</feature>
<dbReference type="InterPro" id="IPR001611">
    <property type="entry name" value="Leu-rich_rpt"/>
</dbReference>
<evidence type="ECO:0000256" key="7">
    <source>
        <dbReference type="ARBA" id="ARBA00022737"/>
    </source>
</evidence>
<dbReference type="EMBL" id="JBAMIC010000018">
    <property type="protein sequence ID" value="KAK7094794.1"/>
    <property type="molecule type" value="Genomic_DNA"/>
</dbReference>
<sequence>MAMLAIFIAVSVLYAGDVTGRCRNNVTHCWYKNLFILEPHVRACHDLCNCTDTTLDCSSNQGKLKFVPHVNESYINLNFSNNKISNISDEDFFCNVSRNVRAIDLYNNGLRFISKGVFDGLDNLTELLLGGSNYLEYKDICCHIPNLQHLSLGCLRFGLAPRTTTNLSLFQSAKSLRTLGLWRNKIYKLHSALLPSLRTLNLESNRLFEFPVSCSDRKNESFFPSLEVLWLDGNMISCIDDPVCLPNLTELHLRYNRFVQLDTDAFFTARFGKLQFLKLNQLDHEFCRIRPYFVNNSIVTNISFTNNDVDFSQHYVNETAFGGCTSVQHLSLSGNNFRDVTKGKFHALLQPMEHSLKALYLGRVRLKFITSNMFSRLSQLRVLHLYGNDLSSIPDGAFNSLYHLTTLTLDQNNIATIAKATFSVHLRMRLQYVTLDCNPFQCTCDILWFQQWMKANPRVFHDYHGKGYRCANIGNISIPSFPLNPQACLLGSDAVAFTIAVTCVLLFFLLLFTILFRFRWHMRLWLYQVFHNSKRGRRSWRYKYDVFVSYAEEDARWVLQELLPVTEGRWGLILCLHQRDFRPGKHIVDNIADCVSESERVVLVFSPHFARSEWCQFELKLCQSVVMERDDVMVLVALQETRSRDMSGAMLAVLRTTTYIEWEEGQDATQAFWGRLRLALEDPDVVATQNNVCSLYMCS</sequence>
<dbReference type="InterPro" id="IPR032675">
    <property type="entry name" value="LRR_dom_sf"/>
</dbReference>
<gene>
    <name evidence="16" type="ORF">V1264_006297</name>
</gene>
<dbReference type="InterPro" id="IPR003591">
    <property type="entry name" value="Leu-rich_rpt_typical-subtyp"/>
</dbReference>
<comment type="subcellular location">
    <subcellularLocation>
        <location evidence="1">Membrane</location>
        <topology evidence="1">Single-pass type I membrane protein</topology>
    </subcellularLocation>
</comment>
<keyword evidence="7" id="KW-0677">Repeat</keyword>
<dbReference type="GO" id="GO:0005886">
    <property type="term" value="C:plasma membrane"/>
    <property type="evidence" value="ECO:0007669"/>
    <property type="project" value="TreeGrafter"/>
</dbReference>
<dbReference type="SMART" id="SM00082">
    <property type="entry name" value="LRRCT"/>
    <property type="match status" value="1"/>
</dbReference>
<evidence type="ECO:0000256" key="11">
    <source>
        <dbReference type="ARBA" id="ARBA00023170"/>
    </source>
</evidence>
<feature type="transmembrane region" description="Helical" evidence="13">
    <location>
        <begin position="494"/>
        <end position="516"/>
    </location>
</feature>
<evidence type="ECO:0000256" key="14">
    <source>
        <dbReference type="SAM" id="SignalP"/>
    </source>
</evidence>
<evidence type="ECO:0000256" key="10">
    <source>
        <dbReference type="ARBA" id="ARBA00023136"/>
    </source>
</evidence>
<evidence type="ECO:0000256" key="13">
    <source>
        <dbReference type="SAM" id="Phobius"/>
    </source>
</evidence>
<keyword evidence="17" id="KW-1185">Reference proteome</keyword>
<evidence type="ECO:0000256" key="1">
    <source>
        <dbReference type="ARBA" id="ARBA00004479"/>
    </source>
</evidence>
<dbReference type="Gene3D" id="3.40.50.10140">
    <property type="entry name" value="Toll/interleukin-1 receptor homology (TIR) domain"/>
    <property type="match status" value="1"/>
</dbReference>
<dbReference type="GO" id="GO:0038023">
    <property type="term" value="F:signaling receptor activity"/>
    <property type="evidence" value="ECO:0007669"/>
    <property type="project" value="TreeGrafter"/>
</dbReference>
<evidence type="ECO:0000256" key="8">
    <source>
        <dbReference type="ARBA" id="ARBA00022859"/>
    </source>
</evidence>
<evidence type="ECO:0000256" key="2">
    <source>
        <dbReference type="ARBA" id="ARBA00009634"/>
    </source>
</evidence>
<feature type="chain" id="PRO_5042968609" description="TIR domain-containing protein" evidence="14">
    <location>
        <begin position="21"/>
        <end position="699"/>
    </location>
</feature>
<evidence type="ECO:0000256" key="6">
    <source>
        <dbReference type="ARBA" id="ARBA00022729"/>
    </source>
</evidence>
<dbReference type="SUPFAM" id="SSF52200">
    <property type="entry name" value="Toll/Interleukin receptor TIR domain"/>
    <property type="match status" value="1"/>
</dbReference>
<keyword evidence="10 13" id="KW-0472">Membrane</keyword>
<keyword evidence="5 13" id="KW-0812">Transmembrane</keyword>
<protein>
    <recommendedName>
        <fullName evidence="15">TIR domain-containing protein</fullName>
    </recommendedName>
</protein>
<dbReference type="GO" id="GO:0002224">
    <property type="term" value="P:toll-like receptor signaling pathway"/>
    <property type="evidence" value="ECO:0007669"/>
    <property type="project" value="TreeGrafter"/>
</dbReference>
<dbReference type="GO" id="GO:0045087">
    <property type="term" value="P:innate immune response"/>
    <property type="evidence" value="ECO:0007669"/>
    <property type="project" value="UniProtKB-KW"/>
</dbReference>
<evidence type="ECO:0000259" key="15">
    <source>
        <dbReference type="PROSITE" id="PS50104"/>
    </source>
</evidence>
<proteinExistence type="inferred from homology"/>
<keyword evidence="3" id="KW-0399">Innate immunity</keyword>
<dbReference type="PROSITE" id="PS51450">
    <property type="entry name" value="LRR"/>
    <property type="match status" value="2"/>
</dbReference>
<keyword evidence="9 13" id="KW-1133">Transmembrane helix</keyword>
<evidence type="ECO:0000313" key="17">
    <source>
        <dbReference type="Proteomes" id="UP001374579"/>
    </source>
</evidence>
<evidence type="ECO:0000256" key="5">
    <source>
        <dbReference type="ARBA" id="ARBA00022692"/>
    </source>
</evidence>
<dbReference type="InterPro" id="IPR000157">
    <property type="entry name" value="TIR_dom"/>
</dbReference>
<organism evidence="16 17">
    <name type="scientific">Littorina saxatilis</name>
    <dbReference type="NCBI Taxonomy" id="31220"/>
    <lineage>
        <taxon>Eukaryota</taxon>
        <taxon>Metazoa</taxon>
        <taxon>Spiralia</taxon>
        <taxon>Lophotrochozoa</taxon>
        <taxon>Mollusca</taxon>
        <taxon>Gastropoda</taxon>
        <taxon>Caenogastropoda</taxon>
        <taxon>Littorinimorpha</taxon>
        <taxon>Littorinoidea</taxon>
        <taxon>Littorinidae</taxon>
        <taxon>Littorina</taxon>
    </lineage>
</organism>
<reference evidence="16 17" key="1">
    <citation type="submission" date="2024-02" db="EMBL/GenBank/DDBJ databases">
        <title>Chromosome-scale genome assembly of the rough periwinkle Littorina saxatilis.</title>
        <authorList>
            <person name="De Jode A."/>
            <person name="Faria R."/>
            <person name="Formenti G."/>
            <person name="Sims Y."/>
            <person name="Smith T.P."/>
            <person name="Tracey A."/>
            <person name="Wood J.M.D."/>
            <person name="Zagrodzka Z.B."/>
            <person name="Johannesson K."/>
            <person name="Butlin R.K."/>
            <person name="Leder E.H."/>
        </authorList>
    </citation>
    <scope>NUCLEOTIDE SEQUENCE [LARGE SCALE GENOMIC DNA]</scope>
    <source>
        <strain evidence="16">Snail1</strain>
        <tissue evidence="16">Muscle</tissue>
    </source>
</reference>
<evidence type="ECO:0000256" key="4">
    <source>
        <dbReference type="ARBA" id="ARBA00022614"/>
    </source>
</evidence>
<accession>A0AAN9AYG8</accession>
<feature type="domain" description="TIR" evidence="15">
    <location>
        <begin position="542"/>
        <end position="680"/>
    </location>
</feature>
<dbReference type="Proteomes" id="UP001374579">
    <property type="component" value="Unassembled WGS sequence"/>
</dbReference>
<dbReference type="PROSITE" id="PS50104">
    <property type="entry name" value="TIR"/>
    <property type="match status" value="1"/>
</dbReference>
<comment type="caution">
    <text evidence="16">The sequence shown here is derived from an EMBL/GenBank/DDBJ whole genome shotgun (WGS) entry which is preliminary data.</text>
</comment>
<keyword evidence="11" id="KW-0675">Receptor</keyword>
<dbReference type="AlphaFoldDB" id="A0AAN9AYG8"/>
<dbReference type="Gene3D" id="3.80.10.10">
    <property type="entry name" value="Ribonuclease Inhibitor"/>
    <property type="match status" value="3"/>
</dbReference>
<dbReference type="SMART" id="SM00255">
    <property type="entry name" value="TIR"/>
    <property type="match status" value="1"/>
</dbReference>
<dbReference type="PANTHER" id="PTHR24365:SF522">
    <property type="entry name" value="LOW QUALITY PROTEIN: TOLL-LIKE RECEPTOR 13-RELATED"/>
    <property type="match status" value="1"/>
</dbReference>
<dbReference type="Pfam" id="PF01582">
    <property type="entry name" value="TIR"/>
    <property type="match status" value="1"/>
</dbReference>
<dbReference type="PANTHER" id="PTHR24365">
    <property type="entry name" value="TOLL-LIKE RECEPTOR"/>
    <property type="match status" value="1"/>
</dbReference>
<evidence type="ECO:0000256" key="9">
    <source>
        <dbReference type="ARBA" id="ARBA00022989"/>
    </source>
</evidence>
<keyword evidence="6 14" id="KW-0732">Signal</keyword>
<keyword evidence="8" id="KW-0391">Immunity</keyword>
<dbReference type="SUPFAM" id="SSF52058">
    <property type="entry name" value="L domain-like"/>
    <property type="match status" value="2"/>
</dbReference>
<evidence type="ECO:0000256" key="12">
    <source>
        <dbReference type="ARBA" id="ARBA00023180"/>
    </source>
</evidence>
<dbReference type="InterPro" id="IPR000483">
    <property type="entry name" value="Cys-rich_flank_reg_C"/>
</dbReference>
<name>A0AAN9AYG8_9CAEN</name>
<dbReference type="FunFam" id="3.40.50.10140:FF:000001">
    <property type="entry name" value="Toll-like receptor 2"/>
    <property type="match status" value="1"/>
</dbReference>
<comment type="similarity">
    <text evidence="2">Belongs to the Toll-like receptor family.</text>
</comment>
<dbReference type="SMART" id="SM00369">
    <property type="entry name" value="LRR_TYP"/>
    <property type="match status" value="6"/>
</dbReference>